<dbReference type="GO" id="GO:0016139">
    <property type="term" value="P:glycoside catabolic process"/>
    <property type="evidence" value="ECO:0000318"/>
    <property type="project" value="GO_Central"/>
</dbReference>
<dbReference type="InterPro" id="IPR017853">
    <property type="entry name" value="GH"/>
</dbReference>
<evidence type="ECO:0000259" key="13">
    <source>
        <dbReference type="Pfam" id="PF01120"/>
    </source>
</evidence>
<keyword evidence="10 11" id="KW-0326">Glycosidase</keyword>
<evidence type="ECO:0000256" key="1">
    <source>
        <dbReference type="ARBA" id="ARBA00000321"/>
    </source>
</evidence>
<evidence type="ECO:0000256" key="12">
    <source>
        <dbReference type="PIRSR" id="PIRSR001092-1"/>
    </source>
</evidence>
<dbReference type="OMA" id="GKIDIMW"/>
<evidence type="ECO:0000259" key="14">
    <source>
        <dbReference type="Pfam" id="PF16757"/>
    </source>
</evidence>
<feature type="signal peptide" evidence="11">
    <location>
        <begin position="1"/>
        <end position="29"/>
    </location>
</feature>
<dbReference type="SMART" id="SM00812">
    <property type="entry name" value="Alpha_L_fucos"/>
    <property type="match status" value="1"/>
</dbReference>
<evidence type="ECO:0000256" key="3">
    <source>
        <dbReference type="ARBA" id="ARBA00004071"/>
    </source>
</evidence>
<keyword evidence="9" id="KW-0325">Glycoprotein</keyword>
<evidence type="ECO:0000256" key="9">
    <source>
        <dbReference type="ARBA" id="ARBA00023180"/>
    </source>
</evidence>
<sequence length="463" mass="53336">MDRRKISSFIGLIPVLLVVFFAVCSSANAQYQPNWNSIDSRPLPAWYDQSKFGIFIHWGVFSVPSFSSEWFWEDWKGSNPHPDIVKFMEDNYRPDFTYADFAASFRAEFFDPNQWADILKASGAKYVVLTSKHHEGFTNWPSKYSWNWNSMDVGPKRNLVGDLAAAVRNRTDIHFGLYHSLYEWFNPLYLQDKANNFTTQEYCEKVLWPELMEIVNTFEPDVLWSDGDWEAPDTYWNSTEFLAWLYNSSPVKDKVVTNDRWGSGDMCKHGGVYTCGDRFSPGTLQKHKWENCMTIDKVSWGFRRNAPLADYLDMDDLIELLASTVSCNGNLLMNIGPTADGRIVPIFEERLRSMGDWLKVNGEAIFETRPWRAQNDTVTEGIWYTNKTTATYAIVLDWPADNQLVLSVPIPSSQTSLFMLGYNQPLKWSGIASKPGITVTMPQFTPDTLPCEWAWVIKMKMVQ</sequence>
<dbReference type="GeneID" id="592157"/>
<protein>
    <recommendedName>
        <fullName evidence="6">alpha-L-fucosidase</fullName>
        <ecNumber evidence="6">3.2.1.51</ecNumber>
    </recommendedName>
</protein>
<name>A0A7M7HPV0_STRPU</name>
<keyword evidence="8 11" id="KW-0378">Hydrolase</keyword>
<dbReference type="InterPro" id="IPR016286">
    <property type="entry name" value="FUC_metazoa-typ"/>
</dbReference>
<evidence type="ECO:0000313" key="15">
    <source>
        <dbReference type="EnsemblMetazoa" id="XP_011681810"/>
    </source>
</evidence>
<keyword evidence="16" id="KW-1185">Reference proteome</keyword>
<dbReference type="FunFam" id="3.20.20.80:FF:000027">
    <property type="entry name" value="Alpha-L-fucosidase"/>
    <property type="match status" value="1"/>
</dbReference>
<reference evidence="16" key="1">
    <citation type="submission" date="2015-02" db="EMBL/GenBank/DDBJ databases">
        <title>Genome sequencing for Strongylocentrotus purpuratus.</title>
        <authorList>
            <person name="Murali S."/>
            <person name="Liu Y."/>
            <person name="Vee V."/>
            <person name="English A."/>
            <person name="Wang M."/>
            <person name="Skinner E."/>
            <person name="Han Y."/>
            <person name="Muzny D.M."/>
            <person name="Worley K.C."/>
            <person name="Gibbs R.A."/>
        </authorList>
    </citation>
    <scope>NUCLEOTIDE SEQUENCE</scope>
</reference>
<dbReference type="InterPro" id="IPR057739">
    <property type="entry name" value="Glyco_hydro_29_N"/>
</dbReference>
<dbReference type="PANTHER" id="PTHR10030">
    <property type="entry name" value="ALPHA-L-FUCOSIDASE"/>
    <property type="match status" value="1"/>
</dbReference>
<evidence type="ECO:0000256" key="7">
    <source>
        <dbReference type="ARBA" id="ARBA00022729"/>
    </source>
</evidence>
<dbReference type="RefSeq" id="XP_011681810.2">
    <property type="nucleotide sequence ID" value="XM_011683508.2"/>
</dbReference>
<feature type="chain" id="PRO_5029998984" description="alpha-L-fucosidase" evidence="11">
    <location>
        <begin position="30"/>
        <end position="463"/>
    </location>
</feature>
<evidence type="ECO:0000256" key="6">
    <source>
        <dbReference type="ARBA" id="ARBA00012662"/>
    </source>
</evidence>
<reference evidence="15" key="2">
    <citation type="submission" date="2021-01" db="UniProtKB">
        <authorList>
            <consortium name="EnsemblMetazoa"/>
        </authorList>
    </citation>
    <scope>IDENTIFICATION</scope>
</reference>
<comment type="function">
    <text evidence="3">Alpha-L-fucosidase is responsible for hydrolyzing the alpha-1,6-linked fucose joined to the reducing-end N-acetylglucosamine of the carbohydrate moieties of glycoproteins.</text>
</comment>
<dbReference type="GO" id="GO:0006004">
    <property type="term" value="P:fucose metabolic process"/>
    <property type="evidence" value="ECO:0000318"/>
    <property type="project" value="GO_Central"/>
</dbReference>
<dbReference type="OrthoDB" id="6039950at2759"/>
<dbReference type="GO" id="GO:0004560">
    <property type="term" value="F:alpha-L-fucosidase activity"/>
    <property type="evidence" value="ECO:0000318"/>
    <property type="project" value="GO_Central"/>
</dbReference>
<evidence type="ECO:0000256" key="10">
    <source>
        <dbReference type="ARBA" id="ARBA00023295"/>
    </source>
</evidence>
<dbReference type="PIRSF" id="PIRSF001092">
    <property type="entry name" value="Alpha-L-fucosidase"/>
    <property type="match status" value="1"/>
</dbReference>
<comment type="catalytic activity">
    <reaction evidence="1">
        <text>a neolactoside IV(2)-alpha-Fuc-nLc4Cer(d18:1(4E)) + H2O = a neolactoside nLc4Cer(d18:1(4E)) + L-fucose</text>
        <dbReference type="Rhea" id="RHEA:48224"/>
        <dbReference type="ChEBI" id="CHEBI:2181"/>
        <dbReference type="ChEBI" id="CHEBI:15377"/>
        <dbReference type="ChEBI" id="CHEBI:17006"/>
        <dbReference type="ChEBI" id="CHEBI:28691"/>
    </reaction>
    <physiologicalReaction direction="left-to-right" evidence="1">
        <dbReference type="Rhea" id="RHEA:48225"/>
    </physiologicalReaction>
</comment>
<dbReference type="FunFam" id="2.60.40.1180:FF:000013">
    <property type="entry name" value="Alpha-L-fucosidase"/>
    <property type="match status" value="1"/>
</dbReference>
<dbReference type="PANTHER" id="PTHR10030:SF37">
    <property type="entry name" value="ALPHA-L-FUCOSIDASE-RELATED"/>
    <property type="match status" value="1"/>
</dbReference>
<dbReference type="EC" id="3.2.1.51" evidence="6"/>
<dbReference type="Gene3D" id="2.60.40.1180">
    <property type="entry name" value="Golgi alpha-mannosidase II"/>
    <property type="match status" value="1"/>
</dbReference>
<accession>A0A7M7HPV0</accession>
<dbReference type="GO" id="GO:0005764">
    <property type="term" value="C:lysosome"/>
    <property type="evidence" value="ECO:0000318"/>
    <property type="project" value="GO_Central"/>
</dbReference>
<dbReference type="SUPFAM" id="SSF51445">
    <property type="entry name" value="(Trans)glycosidases"/>
    <property type="match status" value="1"/>
</dbReference>
<dbReference type="Proteomes" id="UP000007110">
    <property type="component" value="Unassembled WGS sequence"/>
</dbReference>
<evidence type="ECO:0000256" key="8">
    <source>
        <dbReference type="ARBA" id="ARBA00022801"/>
    </source>
</evidence>
<evidence type="ECO:0000256" key="2">
    <source>
        <dbReference type="ARBA" id="ARBA00000419"/>
    </source>
</evidence>
<keyword evidence="7 11" id="KW-0732">Signal</keyword>
<dbReference type="PRINTS" id="PR00741">
    <property type="entry name" value="GLHYDRLASE29"/>
</dbReference>
<evidence type="ECO:0000256" key="5">
    <source>
        <dbReference type="ARBA" id="ARBA00011881"/>
    </source>
</evidence>
<feature type="domain" description="Glycoside hydrolase family 29 N-terminal" evidence="13">
    <location>
        <begin position="25"/>
        <end position="363"/>
    </location>
</feature>
<dbReference type="InterPro" id="IPR000933">
    <property type="entry name" value="Glyco_hydro_29"/>
</dbReference>
<feature type="domain" description="Alpha-L-fucosidase C-terminal" evidence="14">
    <location>
        <begin position="374"/>
        <end position="459"/>
    </location>
</feature>
<proteinExistence type="inferred from homology"/>
<dbReference type="Pfam" id="PF16757">
    <property type="entry name" value="Fucosidase_C"/>
    <property type="match status" value="1"/>
</dbReference>
<dbReference type="InterPro" id="IPR013780">
    <property type="entry name" value="Glyco_hydro_b"/>
</dbReference>
<evidence type="ECO:0000256" key="11">
    <source>
        <dbReference type="PIRNR" id="PIRNR001092"/>
    </source>
</evidence>
<dbReference type="PROSITE" id="PS00385">
    <property type="entry name" value="ALPHA_L_FUCOSIDASE"/>
    <property type="match status" value="1"/>
</dbReference>
<comment type="catalytic activity">
    <reaction evidence="2">
        <text>a neolactoside IV(2)-alpha-Fuc-nLc4Cer(d18:0) + H2O = a neolactoside nLc4Cer(d18:0) + L-fucose</text>
        <dbReference type="Rhea" id="RHEA:49308"/>
        <dbReference type="ChEBI" id="CHEBI:2181"/>
        <dbReference type="ChEBI" id="CHEBI:15377"/>
        <dbReference type="ChEBI" id="CHEBI:91119"/>
        <dbReference type="ChEBI" id="CHEBI:91121"/>
    </reaction>
    <physiologicalReaction direction="left-to-right" evidence="2">
        <dbReference type="Rhea" id="RHEA:49309"/>
    </physiologicalReaction>
</comment>
<dbReference type="AlphaFoldDB" id="A0A7M7HPV0"/>
<comment type="similarity">
    <text evidence="4 11">Belongs to the glycosyl hydrolase 29 family.</text>
</comment>
<feature type="site" description="May be important for catalysis" evidence="12">
    <location>
        <position position="292"/>
    </location>
</feature>
<dbReference type="InParanoid" id="A0A7M7HPV0"/>
<dbReference type="Gene3D" id="3.20.20.80">
    <property type="entry name" value="Glycosidases"/>
    <property type="match status" value="1"/>
</dbReference>
<comment type="subunit">
    <text evidence="5">Homotetramer.</text>
</comment>
<dbReference type="InterPro" id="IPR018526">
    <property type="entry name" value="Glyco_hydro_29_CS"/>
</dbReference>
<dbReference type="KEGG" id="spu:592157"/>
<evidence type="ECO:0000256" key="4">
    <source>
        <dbReference type="ARBA" id="ARBA00007951"/>
    </source>
</evidence>
<evidence type="ECO:0000313" key="16">
    <source>
        <dbReference type="Proteomes" id="UP000007110"/>
    </source>
</evidence>
<dbReference type="EnsemblMetazoa" id="XM_011683508">
    <property type="protein sequence ID" value="XP_011681810"/>
    <property type="gene ID" value="LOC592157"/>
</dbReference>
<organism evidence="15 16">
    <name type="scientific">Strongylocentrotus purpuratus</name>
    <name type="common">Purple sea urchin</name>
    <dbReference type="NCBI Taxonomy" id="7668"/>
    <lineage>
        <taxon>Eukaryota</taxon>
        <taxon>Metazoa</taxon>
        <taxon>Echinodermata</taxon>
        <taxon>Eleutherozoa</taxon>
        <taxon>Echinozoa</taxon>
        <taxon>Echinoidea</taxon>
        <taxon>Euechinoidea</taxon>
        <taxon>Echinacea</taxon>
        <taxon>Camarodonta</taxon>
        <taxon>Echinidea</taxon>
        <taxon>Strongylocentrotidae</taxon>
        <taxon>Strongylocentrotus</taxon>
    </lineage>
</organism>
<dbReference type="InterPro" id="IPR031919">
    <property type="entry name" value="Fucosidase_C"/>
</dbReference>
<dbReference type="Pfam" id="PF01120">
    <property type="entry name" value="Alpha_L_fucos"/>
    <property type="match status" value="1"/>
</dbReference>